<dbReference type="RefSeq" id="WP_243575964.1">
    <property type="nucleotide sequence ID" value="NZ_CP094529.1"/>
</dbReference>
<dbReference type="InterPro" id="IPR036249">
    <property type="entry name" value="Thioredoxin-like_sf"/>
</dbReference>
<proteinExistence type="predicted"/>
<accession>A0ABY4BEF8</accession>
<gene>
    <name evidence="1" type="ORF">MTP08_10825</name>
</gene>
<protein>
    <submittedName>
        <fullName evidence="1">DsbA family protein</fullName>
    </submittedName>
</protein>
<reference evidence="1 2" key="1">
    <citation type="submission" date="2022-03" db="EMBL/GenBank/DDBJ databases">
        <title>Chryseobacterium sp. isolated from the Andong Sikhe.</title>
        <authorList>
            <person name="Won M."/>
            <person name="Kim S.-J."/>
            <person name="Kwon S.-W."/>
        </authorList>
    </citation>
    <scope>NUCLEOTIDE SEQUENCE [LARGE SCALE GENOMIC DNA]</scope>
    <source>
        <strain evidence="1 2">ADR-1</strain>
    </source>
</reference>
<dbReference type="Gene3D" id="1.10.472.60">
    <property type="entry name" value="putative protein disulfide isomerase domain"/>
    <property type="match status" value="1"/>
</dbReference>
<dbReference type="Pfam" id="PF13743">
    <property type="entry name" value="Thioredoxin_5"/>
    <property type="match status" value="1"/>
</dbReference>
<organism evidence="1 2">
    <name type="scientific">Chryseobacterium oryzae</name>
    <dbReference type="NCBI Taxonomy" id="2929799"/>
    <lineage>
        <taxon>Bacteria</taxon>
        <taxon>Pseudomonadati</taxon>
        <taxon>Bacteroidota</taxon>
        <taxon>Flavobacteriia</taxon>
        <taxon>Flavobacteriales</taxon>
        <taxon>Weeksellaceae</taxon>
        <taxon>Chryseobacterium group</taxon>
        <taxon>Chryseobacterium</taxon>
    </lineage>
</organism>
<keyword evidence="2" id="KW-1185">Reference proteome</keyword>
<evidence type="ECO:0000313" key="2">
    <source>
        <dbReference type="Proteomes" id="UP000831068"/>
    </source>
</evidence>
<dbReference type="Gene3D" id="3.40.30.10">
    <property type="entry name" value="Glutaredoxin"/>
    <property type="match status" value="1"/>
</dbReference>
<name>A0ABY4BEF8_9FLAO</name>
<dbReference type="EMBL" id="CP094529">
    <property type="protein sequence ID" value="UOE37553.1"/>
    <property type="molecule type" value="Genomic_DNA"/>
</dbReference>
<evidence type="ECO:0000313" key="1">
    <source>
        <dbReference type="EMBL" id="UOE37553.1"/>
    </source>
</evidence>
<dbReference type="Proteomes" id="UP000831068">
    <property type="component" value="Chromosome"/>
</dbReference>
<dbReference type="SUPFAM" id="SSF52833">
    <property type="entry name" value="Thioredoxin-like"/>
    <property type="match status" value="1"/>
</dbReference>
<sequence>MADQIKIQTNFFDDKAFSDNFCGSEGCEIPAVKKQKPTLIYVFDGLCSYCYGFDTQLFIIRDELKAEVDLKIISGGMNIGKDTPRIKEKLGETFRKDYQQVVQITGANISENYLAGTVDSENYIVNSEIPARAFSTFKSLPEMKDKHLDFVFAMHQNLYVNGLNPNEDELYKKTALAFGLNADEFLVKMKSPEALEWAYQDFDLAKQIGSDLFPQLYLQQDNQTERVLRVYAKAPLAIRKIREKIEELTH</sequence>